<sequence>MAKTISILGCGWLGLPLASHLVNKGWQVKGSTTSADKVDVLTNIGIEAYQIDIADKASLADEFFKSEYLLVNIPPTKVLRDAVNYHPLVEKIKQSGPIKVIFISSTSVYPSLNQTAHEADTENIKDSTNALLDIERLFQRSDFNCTVVRFGGLVGGERYPGRFFTPTRIVDGAQQPINLIHLDDCVRLIFSIIQTDAFGHVFNGVADTHPTKEAFYSLAAKLNGQLPPVFSDKEQPYKLISNQKVKMELGFKFVHGDLMEMIKDDTLWNRK</sequence>
<accession>A0ABS5K9G9</accession>
<dbReference type="EMBL" id="JAGUCN010000009">
    <property type="protein sequence ID" value="MBS2211650.1"/>
    <property type="molecule type" value="Genomic_DNA"/>
</dbReference>
<dbReference type="RefSeq" id="WP_212227881.1">
    <property type="nucleotide sequence ID" value="NZ_JAGUCN010000009.1"/>
</dbReference>
<dbReference type="Gene3D" id="3.40.50.720">
    <property type="entry name" value="NAD(P)-binding Rossmann-like Domain"/>
    <property type="match status" value="1"/>
</dbReference>
<dbReference type="PANTHER" id="PTHR48079">
    <property type="entry name" value="PROTEIN YEEZ"/>
    <property type="match status" value="1"/>
</dbReference>
<evidence type="ECO:0000313" key="2">
    <source>
        <dbReference type="EMBL" id="MBS2211650.1"/>
    </source>
</evidence>
<reference evidence="2 3" key="1">
    <citation type="journal article" date="2014" name="Int. J. Syst. Evol. Microbiol.">
        <title>Carboxylicivirga gen. nov. in the family Marinilabiliaceae with two novel species, Carboxylicivirga mesophila sp. nov. and Carboxylicivirga taeanensis sp. nov., and reclassification of Cytophaga fermentans as Saccharicrinis fermentans gen. nov., comb. nov.</title>
        <authorList>
            <person name="Yang S.H."/>
            <person name="Seo H.S."/>
            <person name="Woo J.H."/>
            <person name="Oh H.M."/>
            <person name="Jang H."/>
            <person name="Lee J.H."/>
            <person name="Kim S.J."/>
            <person name="Kwon K.K."/>
        </authorList>
    </citation>
    <scope>NUCLEOTIDE SEQUENCE [LARGE SCALE GENOMIC DNA]</scope>
    <source>
        <strain evidence="2 3">JCM 18290</strain>
    </source>
</reference>
<evidence type="ECO:0000313" key="3">
    <source>
        <dbReference type="Proteomes" id="UP000721861"/>
    </source>
</evidence>
<dbReference type="InterPro" id="IPR051783">
    <property type="entry name" value="NAD(P)-dependent_oxidoreduct"/>
</dbReference>
<feature type="domain" description="NAD(P)-binding" evidence="1">
    <location>
        <begin position="11"/>
        <end position="160"/>
    </location>
</feature>
<gene>
    <name evidence="2" type="ORF">KEM09_09565</name>
</gene>
<evidence type="ECO:0000259" key="1">
    <source>
        <dbReference type="Pfam" id="PF13460"/>
    </source>
</evidence>
<keyword evidence="3" id="KW-1185">Reference proteome</keyword>
<protein>
    <submittedName>
        <fullName evidence="2">NAD(P)H-binding protein</fullName>
    </submittedName>
</protein>
<dbReference type="InterPro" id="IPR036291">
    <property type="entry name" value="NAD(P)-bd_dom_sf"/>
</dbReference>
<dbReference type="InterPro" id="IPR016040">
    <property type="entry name" value="NAD(P)-bd_dom"/>
</dbReference>
<proteinExistence type="predicted"/>
<dbReference type="SUPFAM" id="SSF51735">
    <property type="entry name" value="NAD(P)-binding Rossmann-fold domains"/>
    <property type="match status" value="1"/>
</dbReference>
<name>A0ABS5K9G9_9BACT</name>
<organism evidence="2 3">
    <name type="scientific">Carboxylicivirga mesophila</name>
    <dbReference type="NCBI Taxonomy" id="1166478"/>
    <lineage>
        <taxon>Bacteria</taxon>
        <taxon>Pseudomonadati</taxon>
        <taxon>Bacteroidota</taxon>
        <taxon>Bacteroidia</taxon>
        <taxon>Marinilabiliales</taxon>
        <taxon>Marinilabiliaceae</taxon>
        <taxon>Carboxylicivirga</taxon>
    </lineage>
</organism>
<dbReference type="Pfam" id="PF13460">
    <property type="entry name" value="NAD_binding_10"/>
    <property type="match status" value="1"/>
</dbReference>
<dbReference type="PANTHER" id="PTHR48079:SF6">
    <property type="entry name" value="NAD(P)-BINDING DOMAIN-CONTAINING PROTEIN-RELATED"/>
    <property type="match status" value="1"/>
</dbReference>
<comment type="caution">
    <text evidence="2">The sequence shown here is derived from an EMBL/GenBank/DDBJ whole genome shotgun (WGS) entry which is preliminary data.</text>
</comment>
<dbReference type="Proteomes" id="UP000721861">
    <property type="component" value="Unassembled WGS sequence"/>
</dbReference>